<sequence>MNATRYTRQSSSVLDAGQSSIKPKIRKGSISDIAQAVSHTSPCHHLSIKYGECVSNKYQEVEKDICQSEFEQFKECVQSVLGRKW</sequence>
<dbReference type="InterPro" id="IPR034595">
    <property type="entry name" value="NDUFAF8"/>
</dbReference>
<evidence type="ECO:0000313" key="2">
    <source>
        <dbReference type="EMBL" id="MBW0472165.1"/>
    </source>
</evidence>
<dbReference type="PANTHER" id="PTHR34561:SF1">
    <property type="entry name" value="NADH DEHYDROGENASE [UBIQUINONE] 1 ALPHA SUBCOMPLEX ASSEMBLY FACTOR 8"/>
    <property type="match status" value="1"/>
</dbReference>
<comment type="caution">
    <text evidence="2">The sequence shown here is derived from an EMBL/GenBank/DDBJ whole genome shotgun (WGS) entry which is preliminary data.</text>
</comment>
<feature type="region of interest" description="Disordered" evidence="1">
    <location>
        <begin position="1"/>
        <end position="20"/>
    </location>
</feature>
<reference evidence="2" key="1">
    <citation type="submission" date="2021-03" db="EMBL/GenBank/DDBJ databases">
        <title>Draft genome sequence of rust myrtle Austropuccinia psidii MF-1, a brazilian biotype.</title>
        <authorList>
            <person name="Quecine M.C."/>
            <person name="Pachon D.M.R."/>
            <person name="Bonatelli M.L."/>
            <person name="Correr F.H."/>
            <person name="Franceschini L.M."/>
            <person name="Leite T.F."/>
            <person name="Margarido G.R.A."/>
            <person name="Almeida C.A."/>
            <person name="Ferrarezi J.A."/>
            <person name="Labate C.A."/>
        </authorList>
    </citation>
    <scope>NUCLEOTIDE SEQUENCE</scope>
    <source>
        <strain evidence="2">MF-1</strain>
    </source>
</reference>
<organism evidence="2 3">
    <name type="scientific">Austropuccinia psidii MF-1</name>
    <dbReference type="NCBI Taxonomy" id="1389203"/>
    <lineage>
        <taxon>Eukaryota</taxon>
        <taxon>Fungi</taxon>
        <taxon>Dikarya</taxon>
        <taxon>Basidiomycota</taxon>
        <taxon>Pucciniomycotina</taxon>
        <taxon>Pucciniomycetes</taxon>
        <taxon>Pucciniales</taxon>
        <taxon>Sphaerophragmiaceae</taxon>
        <taxon>Austropuccinia</taxon>
    </lineage>
</organism>
<dbReference type="PROSITE" id="PS51808">
    <property type="entry name" value="CHCH"/>
    <property type="match status" value="1"/>
</dbReference>
<evidence type="ECO:0000313" key="3">
    <source>
        <dbReference type="Proteomes" id="UP000765509"/>
    </source>
</evidence>
<dbReference type="GO" id="GO:0005739">
    <property type="term" value="C:mitochondrion"/>
    <property type="evidence" value="ECO:0007669"/>
    <property type="project" value="InterPro"/>
</dbReference>
<dbReference type="AlphaFoldDB" id="A0A9Q3GMC6"/>
<gene>
    <name evidence="2" type="ORF">O181_011880</name>
</gene>
<keyword evidence="3" id="KW-1185">Reference proteome</keyword>
<dbReference type="GO" id="GO:0032981">
    <property type="term" value="P:mitochondrial respiratory chain complex I assembly"/>
    <property type="evidence" value="ECO:0007669"/>
    <property type="project" value="InterPro"/>
</dbReference>
<name>A0A9Q3GMC6_9BASI</name>
<dbReference type="Proteomes" id="UP000765509">
    <property type="component" value="Unassembled WGS sequence"/>
</dbReference>
<proteinExistence type="predicted"/>
<dbReference type="OrthoDB" id="2503484at2759"/>
<evidence type="ECO:0000256" key="1">
    <source>
        <dbReference type="SAM" id="MobiDB-lite"/>
    </source>
</evidence>
<protein>
    <recommendedName>
        <fullName evidence="4">CHCH domain-containing protein</fullName>
    </recommendedName>
</protein>
<dbReference type="PANTHER" id="PTHR34561">
    <property type="entry name" value="NADH DEHYDROGENASE [UBIQUINONE] 1 ALPHA SUBCOMPLEX ASSEMBLY FACTOR 8"/>
    <property type="match status" value="1"/>
</dbReference>
<evidence type="ECO:0008006" key="4">
    <source>
        <dbReference type="Google" id="ProtNLM"/>
    </source>
</evidence>
<dbReference type="EMBL" id="AVOT02002991">
    <property type="protein sequence ID" value="MBW0472165.1"/>
    <property type="molecule type" value="Genomic_DNA"/>
</dbReference>
<accession>A0A9Q3GMC6</accession>